<protein>
    <submittedName>
        <fullName evidence="1">Uncharacterized protein</fullName>
    </submittedName>
</protein>
<name>A0A4Z1F626_9HELO</name>
<proteinExistence type="predicted"/>
<dbReference type="Proteomes" id="UP000297777">
    <property type="component" value="Unassembled WGS sequence"/>
</dbReference>
<reference evidence="1 2" key="1">
    <citation type="submission" date="2017-12" db="EMBL/GenBank/DDBJ databases">
        <title>Comparative genomics of Botrytis spp.</title>
        <authorList>
            <person name="Valero-Jimenez C.A."/>
            <person name="Tapia P."/>
            <person name="Veloso J."/>
            <person name="Silva-Moreno E."/>
            <person name="Staats M."/>
            <person name="Valdes J.H."/>
            <person name="Van Kan J.A.L."/>
        </authorList>
    </citation>
    <scope>NUCLEOTIDE SEQUENCE [LARGE SCALE GENOMIC DNA]</scope>
    <source>
        <strain evidence="1 2">Bt9001</strain>
    </source>
</reference>
<organism evidence="1 2">
    <name type="scientific">Botrytis tulipae</name>
    <dbReference type="NCBI Taxonomy" id="87230"/>
    <lineage>
        <taxon>Eukaryota</taxon>
        <taxon>Fungi</taxon>
        <taxon>Dikarya</taxon>
        <taxon>Ascomycota</taxon>
        <taxon>Pezizomycotina</taxon>
        <taxon>Leotiomycetes</taxon>
        <taxon>Helotiales</taxon>
        <taxon>Sclerotiniaceae</taxon>
        <taxon>Botrytis</taxon>
    </lineage>
</organism>
<sequence>MTAQIESEKYRYNAGLNTIRTMYRCVTNGFSQIIRHIDAIVRCINKKTVSVRGATEIGKLKDLRFRVSKPTKFADKNSILWKEAKLKHEEGESVQKFKARLEALSTQTSKNRNHNSK</sequence>
<accession>A0A4Z1F626</accession>
<keyword evidence="2" id="KW-1185">Reference proteome</keyword>
<dbReference type="AlphaFoldDB" id="A0A4Z1F626"/>
<comment type="caution">
    <text evidence="1">The sequence shown here is derived from an EMBL/GenBank/DDBJ whole genome shotgun (WGS) entry which is preliminary data.</text>
</comment>
<evidence type="ECO:0000313" key="1">
    <source>
        <dbReference type="EMBL" id="TGO19925.1"/>
    </source>
</evidence>
<gene>
    <name evidence="1" type="ORF">BTUL_0002g01740</name>
</gene>
<dbReference type="EMBL" id="PQXH01000002">
    <property type="protein sequence ID" value="TGO19925.1"/>
    <property type="molecule type" value="Genomic_DNA"/>
</dbReference>
<evidence type="ECO:0000313" key="2">
    <source>
        <dbReference type="Proteomes" id="UP000297777"/>
    </source>
</evidence>